<proteinExistence type="predicted"/>
<dbReference type="InterPro" id="IPR035466">
    <property type="entry name" value="GlmS/AgaS_SIS"/>
</dbReference>
<name>A0ABP9S4B0_9GAMM</name>
<organism evidence="3 4">
    <name type="scientific">Ferrimonas gelatinilytica</name>
    <dbReference type="NCBI Taxonomy" id="1255257"/>
    <lineage>
        <taxon>Bacteria</taxon>
        <taxon>Pseudomonadati</taxon>
        <taxon>Pseudomonadota</taxon>
        <taxon>Gammaproteobacteria</taxon>
        <taxon>Alteromonadales</taxon>
        <taxon>Ferrimonadaceae</taxon>
        <taxon>Ferrimonas</taxon>
    </lineage>
</organism>
<dbReference type="PANTHER" id="PTHR10937">
    <property type="entry name" value="GLUCOSAMINE--FRUCTOSE-6-PHOSPHATE AMINOTRANSFERASE, ISOMERIZING"/>
    <property type="match status" value="1"/>
</dbReference>
<dbReference type="InterPro" id="IPR001347">
    <property type="entry name" value="SIS_dom"/>
</dbReference>
<dbReference type="RefSeq" id="WP_345316689.1">
    <property type="nucleotide sequence ID" value="NZ_BAABLF010000010.1"/>
</dbReference>
<dbReference type="InterPro" id="IPR035490">
    <property type="entry name" value="GlmS/FrlB_SIS"/>
</dbReference>
<evidence type="ECO:0000256" key="1">
    <source>
        <dbReference type="ARBA" id="ARBA00022737"/>
    </source>
</evidence>
<evidence type="ECO:0000259" key="2">
    <source>
        <dbReference type="PROSITE" id="PS51464"/>
    </source>
</evidence>
<protein>
    <submittedName>
        <fullName evidence="3">SIS domain-containing protein</fullName>
    </submittedName>
</protein>
<dbReference type="InterPro" id="IPR046348">
    <property type="entry name" value="SIS_dom_sf"/>
</dbReference>
<comment type="caution">
    <text evidence="3">The sequence shown here is derived from an EMBL/GenBank/DDBJ whole genome shotgun (WGS) entry which is preliminary data.</text>
</comment>
<dbReference type="PANTHER" id="PTHR10937:SF8">
    <property type="entry name" value="AMINOTRANSFERASE-RELATED"/>
    <property type="match status" value="1"/>
</dbReference>
<dbReference type="Gene3D" id="3.40.50.10490">
    <property type="entry name" value="Glucose-6-phosphate isomerase like protein, domain 1"/>
    <property type="match status" value="2"/>
</dbReference>
<dbReference type="EMBL" id="BAABLF010000010">
    <property type="protein sequence ID" value="GAA5191236.1"/>
    <property type="molecule type" value="Genomic_DNA"/>
</dbReference>
<accession>A0ABP9S4B0</accession>
<feature type="domain" description="SIS" evidence="2">
    <location>
        <begin position="30"/>
        <end position="172"/>
    </location>
</feature>
<dbReference type="CDD" id="cd05008">
    <property type="entry name" value="SIS_GlmS_GlmD_1"/>
    <property type="match status" value="1"/>
</dbReference>
<evidence type="ECO:0000313" key="4">
    <source>
        <dbReference type="Proteomes" id="UP001501600"/>
    </source>
</evidence>
<dbReference type="Pfam" id="PF01380">
    <property type="entry name" value="SIS"/>
    <property type="match status" value="2"/>
</dbReference>
<dbReference type="SUPFAM" id="SSF53697">
    <property type="entry name" value="SIS domain"/>
    <property type="match status" value="1"/>
</dbReference>
<dbReference type="CDD" id="cd05009">
    <property type="entry name" value="SIS_GlmS_GlmD_2"/>
    <property type="match status" value="1"/>
</dbReference>
<dbReference type="PROSITE" id="PS51464">
    <property type="entry name" value="SIS"/>
    <property type="match status" value="2"/>
</dbReference>
<reference evidence="4" key="1">
    <citation type="journal article" date="2019" name="Int. J. Syst. Evol. Microbiol.">
        <title>The Global Catalogue of Microorganisms (GCM) 10K type strain sequencing project: providing services to taxonomists for standard genome sequencing and annotation.</title>
        <authorList>
            <consortium name="The Broad Institute Genomics Platform"/>
            <consortium name="The Broad Institute Genome Sequencing Center for Infectious Disease"/>
            <person name="Wu L."/>
            <person name="Ma J."/>
        </authorList>
    </citation>
    <scope>NUCLEOTIDE SEQUENCE [LARGE SCALE GENOMIC DNA]</scope>
    <source>
        <strain evidence="4">JCM 18720</strain>
    </source>
</reference>
<gene>
    <name evidence="3" type="ORF">GCM10025772_17590</name>
</gene>
<dbReference type="NCBIfam" id="NF046059">
    <property type="entry name" value="NagB_SO3506"/>
    <property type="match status" value="1"/>
</dbReference>
<sequence length="330" mass="35314">MTSIMEKEALEAPQRIGEQLERNQAAMAQLGAQLRACPPKFVMWVGRGSSDHAGVFAKYLIEIEMGIPTFASAPSVSSIYGKRLALEGGLVLVISQSGRSPDILAQARMAQEQGAKVVALVNDEQSPLAQLADYMMPLGVGEERAVAATKSYLATLAALLQLVSSWKDEPELSAAVAALPEALQRAVEAPAQLTPESLQSVTNLVVLGRGLGYAVAKEIALKLKEVCGIHAEAFSSAEFLHGPVTLVEQKLALLSLNIEDESQPAHDEQMAELHNRGADAVPLSQVGAVHPRIAALSLMQRFYLDVERVARARGIDPDNPKGLKKVTQTL</sequence>
<evidence type="ECO:0000313" key="3">
    <source>
        <dbReference type="EMBL" id="GAA5191236.1"/>
    </source>
</evidence>
<keyword evidence="1" id="KW-0677">Repeat</keyword>
<dbReference type="Proteomes" id="UP001501600">
    <property type="component" value="Unassembled WGS sequence"/>
</dbReference>
<keyword evidence="4" id="KW-1185">Reference proteome</keyword>
<feature type="domain" description="SIS" evidence="2">
    <location>
        <begin position="194"/>
        <end position="330"/>
    </location>
</feature>